<sequence>RSTCVKTSQHEGLNLQTHHALEAVWQQHDEAGLTHPLGLPARDELIDDALRRVGKVAKLRLPDHQRVRVGDGEAPFSLRSHRHHVLHHQNIDKKTMVPLNNLYPDQAPYTVCNSSLSEYGVLGFEV</sequence>
<dbReference type="Proteomes" id="UP000271974">
    <property type="component" value="Unassembled WGS sequence"/>
</dbReference>
<protein>
    <submittedName>
        <fullName evidence="5">Uncharacterized protein</fullName>
    </submittedName>
</protein>
<comment type="caution">
    <text evidence="5">The sequence shown here is derived from an EMBL/GenBank/DDBJ whole genome shotgun (WGS) entry which is preliminary data.</text>
</comment>
<feature type="non-terminal residue" evidence="5">
    <location>
        <position position="1"/>
    </location>
</feature>
<comment type="similarity">
    <text evidence="2">Belongs to the alpha-ketoglutarate dehydrogenase family.</text>
</comment>
<name>A0A433TBN0_ELYCH</name>
<evidence type="ECO:0000313" key="6">
    <source>
        <dbReference type="Proteomes" id="UP000271974"/>
    </source>
</evidence>
<dbReference type="GO" id="GO:0005739">
    <property type="term" value="C:mitochondrion"/>
    <property type="evidence" value="ECO:0007669"/>
    <property type="project" value="TreeGrafter"/>
</dbReference>
<dbReference type="EMBL" id="RQTK01000478">
    <property type="protein sequence ID" value="RUS79001.1"/>
    <property type="molecule type" value="Genomic_DNA"/>
</dbReference>
<comment type="cofactor">
    <cofactor evidence="1">
        <name>thiamine diphosphate</name>
        <dbReference type="ChEBI" id="CHEBI:58937"/>
    </cofactor>
</comment>
<keyword evidence="4" id="KW-0786">Thiamine pyrophosphate</keyword>
<dbReference type="PANTHER" id="PTHR23152:SF4">
    <property type="entry name" value="2-OXOADIPATE DEHYDROGENASE COMPLEX COMPONENT E1"/>
    <property type="match status" value="1"/>
</dbReference>
<feature type="non-terminal residue" evidence="5">
    <location>
        <position position="126"/>
    </location>
</feature>
<dbReference type="STRING" id="188477.A0A433TBN0"/>
<dbReference type="InterPro" id="IPR011603">
    <property type="entry name" value="2oxoglutarate_DH_E1"/>
</dbReference>
<dbReference type="PANTHER" id="PTHR23152">
    <property type="entry name" value="2-OXOGLUTARATE DEHYDROGENASE"/>
    <property type="match status" value="1"/>
</dbReference>
<evidence type="ECO:0000256" key="4">
    <source>
        <dbReference type="ARBA" id="ARBA00023052"/>
    </source>
</evidence>
<keyword evidence="6" id="KW-1185">Reference proteome</keyword>
<keyword evidence="3" id="KW-0560">Oxidoreductase</keyword>
<dbReference type="AlphaFoldDB" id="A0A433TBN0"/>
<proteinExistence type="inferred from homology"/>
<accession>A0A433TBN0</accession>
<dbReference type="GO" id="GO:0006099">
    <property type="term" value="P:tricarboxylic acid cycle"/>
    <property type="evidence" value="ECO:0007669"/>
    <property type="project" value="TreeGrafter"/>
</dbReference>
<dbReference type="GO" id="GO:0045252">
    <property type="term" value="C:oxoglutarate dehydrogenase complex"/>
    <property type="evidence" value="ECO:0007669"/>
    <property type="project" value="TreeGrafter"/>
</dbReference>
<evidence type="ECO:0000256" key="3">
    <source>
        <dbReference type="ARBA" id="ARBA00023002"/>
    </source>
</evidence>
<dbReference type="GO" id="GO:0004591">
    <property type="term" value="F:oxoglutarate dehydrogenase (succinyl-transferring) activity"/>
    <property type="evidence" value="ECO:0007669"/>
    <property type="project" value="TreeGrafter"/>
</dbReference>
<reference evidence="5 6" key="1">
    <citation type="submission" date="2019-01" db="EMBL/GenBank/DDBJ databases">
        <title>A draft genome assembly of the solar-powered sea slug Elysia chlorotica.</title>
        <authorList>
            <person name="Cai H."/>
            <person name="Li Q."/>
            <person name="Fang X."/>
            <person name="Li J."/>
            <person name="Curtis N.E."/>
            <person name="Altenburger A."/>
            <person name="Shibata T."/>
            <person name="Feng M."/>
            <person name="Maeda T."/>
            <person name="Schwartz J.A."/>
            <person name="Shigenobu S."/>
            <person name="Lundholm N."/>
            <person name="Nishiyama T."/>
            <person name="Yang H."/>
            <person name="Hasebe M."/>
            <person name="Li S."/>
            <person name="Pierce S.K."/>
            <person name="Wang J."/>
        </authorList>
    </citation>
    <scope>NUCLEOTIDE SEQUENCE [LARGE SCALE GENOMIC DNA]</scope>
    <source>
        <strain evidence="5">EC2010</strain>
        <tissue evidence="5">Whole organism of an adult</tissue>
    </source>
</reference>
<dbReference type="Gene3D" id="3.40.50.12470">
    <property type="match status" value="1"/>
</dbReference>
<evidence type="ECO:0000256" key="2">
    <source>
        <dbReference type="ARBA" id="ARBA00006936"/>
    </source>
</evidence>
<dbReference type="OrthoDB" id="6263645at2759"/>
<gene>
    <name evidence="5" type="ORF">EGW08_013258</name>
</gene>
<evidence type="ECO:0000313" key="5">
    <source>
        <dbReference type="EMBL" id="RUS79001.1"/>
    </source>
</evidence>
<organism evidence="5 6">
    <name type="scientific">Elysia chlorotica</name>
    <name type="common">Eastern emerald elysia</name>
    <name type="synonym">Sea slug</name>
    <dbReference type="NCBI Taxonomy" id="188477"/>
    <lineage>
        <taxon>Eukaryota</taxon>
        <taxon>Metazoa</taxon>
        <taxon>Spiralia</taxon>
        <taxon>Lophotrochozoa</taxon>
        <taxon>Mollusca</taxon>
        <taxon>Gastropoda</taxon>
        <taxon>Heterobranchia</taxon>
        <taxon>Euthyneura</taxon>
        <taxon>Panpulmonata</taxon>
        <taxon>Sacoglossa</taxon>
        <taxon>Placobranchoidea</taxon>
        <taxon>Plakobranchidae</taxon>
        <taxon>Elysia</taxon>
    </lineage>
</organism>
<dbReference type="GO" id="GO:0030976">
    <property type="term" value="F:thiamine pyrophosphate binding"/>
    <property type="evidence" value="ECO:0007669"/>
    <property type="project" value="InterPro"/>
</dbReference>
<evidence type="ECO:0000256" key="1">
    <source>
        <dbReference type="ARBA" id="ARBA00001964"/>
    </source>
</evidence>